<dbReference type="RefSeq" id="WP_338394456.1">
    <property type="nucleotide sequence ID" value="NZ_AP025314.1"/>
</dbReference>
<dbReference type="Pfam" id="PF01145">
    <property type="entry name" value="Band_7"/>
    <property type="match status" value="1"/>
</dbReference>
<dbReference type="InterPro" id="IPR001107">
    <property type="entry name" value="Band_7"/>
</dbReference>
<feature type="domain" description="Band 7" evidence="3">
    <location>
        <begin position="50"/>
        <end position="216"/>
    </location>
</feature>
<accession>A0AAU9CQK2</accession>
<dbReference type="SUPFAM" id="SSF117892">
    <property type="entry name" value="Band 7/SPFH domain"/>
    <property type="match status" value="1"/>
</dbReference>
<dbReference type="PANTHER" id="PTHR43446">
    <property type="entry name" value="MEMBRANE PROTEIN-RELATED"/>
    <property type="match status" value="1"/>
</dbReference>
<proteinExistence type="predicted"/>
<keyword evidence="2" id="KW-0812">Transmembrane</keyword>
<evidence type="ECO:0000256" key="2">
    <source>
        <dbReference type="SAM" id="Phobius"/>
    </source>
</evidence>
<dbReference type="AlphaFoldDB" id="A0AAU9CQK2"/>
<name>A0AAU9CQK2_9BACT</name>
<dbReference type="Gene3D" id="3.30.479.30">
    <property type="entry name" value="Band 7 domain"/>
    <property type="match status" value="1"/>
</dbReference>
<keyword evidence="2" id="KW-0472">Membrane</keyword>
<dbReference type="PANTHER" id="PTHR43446:SF1">
    <property type="entry name" value="BAND 7 DOMAIN-CONTAINING PROTEIN"/>
    <property type="match status" value="1"/>
</dbReference>
<gene>
    <name evidence="4" type="ORF">FUAX_16740</name>
</gene>
<comment type="subcellular location">
    <subcellularLocation>
        <location evidence="1">Membrane</location>
        <topology evidence="1">Single-pass membrane protein</topology>
    </subcellularLocation>
</comment>
<evidence type="ECO:0000256" key="1">
    <source>
        <dbReference type="ARBA" id="ARBA00004167"/>
    </source>
</evidence>
<feature type="transmembrane region" description="Helical" evidence="2">
    <location>
        <begin position="12"/>
        <end position="30"/>
    </location>
</feature>
<dbReference type="EMBL" id="AP025314">
    <property type="protein sequence ID" value="BDD09242.1"/>
    <property type="molecule type" value="Genomic_DNA"/>
</dbReference>
<keyword evidence="5" id="KW-1185">Reference proteome</keyword>
<dbReference type="SMART" id="SM00244">
    <property type="entry name" value="PHB"/>
    <property type="match status" value="1"/>
</dbReference>
<dbReference type="Proteomes" id="UP001348817">
    <property type="component" value="Chromosome"/>
</dbReference>
<evidence type="ECO:0000259" key="3">
    <source>
        <dbReference type="SMART" id="SM00244"/>
    </source>
</evidence>
<organism evidence="4 5">
    <name type="scientific">Fulvitalea axinellae</name>
    <dbReference type="NCBI Taxonomy" id="1182444"/>
    <lineage>
        <taxon>Bacteria</taxon>
        <taxon>Pseudomonadati</taxon>
        <taxon>Bacteroidota</taxon>
        <taxon>Cytophagia</taxon>
        <taxon>Cytophagales</taxon>
        <taxon>Persicobacteraceae</taxon>
        <taxon>Fulvitalea</taxon>
    </lineage>
</organism>
<evidence type="ECO:0000313" key="4">
    <source>
        <dbReference type="EMBL" id="BDD09242.1"/>
    </source>
</evidence>
<dbReference type="CDD" id="cd03402">
    <property type="entry name" value="SPFH_like_u2"/>
    <property type="match status" value="1"/>
</dbReference>
<dbReference type="GO" id="GO:0016020">
    <property type="term" value="C:membrane"/>
    <property type="evidence" value="ECO:0007669"/>
    <property type="project" value="UniProtKB-SubCell"/>
</dbReference>
<dbReference type="KEGG" id="fax:FUAX_16740"/>
<reference evidence="4 5" key="1">
    <citation type="submission" date="2021-12" db="EMBL/GenBank/DDBJ databases">
        <title>Genome sequencing of bacteria with rrn-lacking chromosome and rrn-plasmid.</title>
        <authorList>
            <person name="Anda M."/>
            <person name="Iwasaki W."/>
        </authorList>
    </citation>
    <scope>NUCLEOTIDE SEQUENCE [LARGE SCALE GENOMIC DNA]</scope>
    <source>
        <strain evidence="4 5">DSM 100852</strain>
    </source>
</reference>
<protein>
    <recommendedName>
        <fullName evidence="3">Band 7 domain-containing protein</fullName>
    </recommendedName>
</protein>
<sequence length="283" mass="31007">MSQEKSFVPANGYLMLFVELIILVVGGFAVKTGSVLLGVISAIVFIFLLGGFLVVNPNGSAVMTLFGKYTGTVKNNGFYWVNPFYSRFKISLKARNFDSDRVKVNDKIGNPILISVILVWQVKDTYRAAFDVDDYNAFVNVQCDAAVRKLAGLYPYDNLEDHEAQITLRSGVNEVNHALEAELSERLKIAGINVIEARIGYLAYASEIAGAMLRRQQASAVVAARTKIVEGAVGMVEMALEKLSDDKNVKLSEEQKARMVGNLMVVLCSDKEATPVVSTGNEH</sequence>
<feature type="transmembrane region" description="Helical" evidence="2">
    <location>
        <begin position="36"/>
        <end position="55"/>
    </location>
</feature>
<dbReference type="InterPro" id="IPR036013">
    <property type="entry name" value="Band_7/SPFH_dom_sf"/>
</dbReference>
<keyword evidence="2" id="KW-1133">Transmembrane helix</keyword>
<evidence type="ECO:0000313" key="5">
    <source>
        <dbReference type="Proteomes" id="UP001348817"/>
    </source>
</evidence>